<name>A0ABW7XLZ2_9MICO</name>
<sequence>MGELAHVSVRTTVRPPRAVILFRGDENWRRWARLALLAASNTWAGGGHLLVPYDATGDVSERMLEAARHFDPDHILQLTPTLREWEWLAPGTFRFTDPSGRPPPADDVAKMLAGYAGTQTREDPIGERARKLLEGWCSPFFEPGLGEREDGPRLQHQSTIETSGTSGLVKAAQIFPDTMPPHVAVPRHWESDTALVLGGLWGVVESDDARAEPPVRTMLRDALRSSMQRQVVDDLWAIGPGPVAAARFDILDSDVASFSSGRPAHHGAVVIGDSVEDFAYAQACRTLLGFGLWLPTGLLEDDEVLRGAIAPMVMDVFSPYRDRRRLPRFVSASLEDGVLDAYLARLDELVTGPFIDPPPRNRVGRTAPADLAYSYHLRAYPEEVGVPSAVAVERDGGGNSTMTTPFVLPSPSGEGYFGEVLPQWVVDVSFDESAVPTGRSIGPDALVVPTTGFQDSIVRSGRDGLAVLAGSFGFVQAGVTKVNRQARPRLISTGMRSWVGAMALERGLNLRRSSAGNNAEIVARRLGSRAALIDLVSGPMHPALTLFAATDESGKKRKERFAAMDPGERALQPVWIGDVAYATVASMRHAARASDETAIVEFVDQLVEADLVQRGLILLCDDCGRRSFVSVDRIGRRSECPRCGAPIMLTSLSWRTGSEPIWHFDLHAAFRQLLSEHGDVPLLAAARLRAGARRYADIGEVEFHRDGSPLAEIDLVAHIDGQVVAVEAKATGDLSEQKAGRKAKQTAAKIADAARTVRADRVVLATTKESWKVGDTALVESALAMRFEPYPAPTVETMNALAPGLLPVEEPPAAPRPEAG</sequence>
<dbReference type="RefSeq" id="WP_397405673.1">
    <property type="nucleotide sequence ID" value="NZ_JBIRYI010000010.1"/>
</dbReference>
<proteinExistence type="predicted"/>
<gene>
    <name evidence="1" type="ORF">ACH47X_16575</name>
</gene>
<evidence type="ECO:0000313" key="1">
    <source>
        <dbReference type="EMBL" id="MFI2488527.1"/>
    </source>
</evidence>
<keyword evidence="2" id="KW-1185">Reference proteome</keyword>
<accession>A0ABW7XLZ2</accession>
<protein>
    <submittedName>
        <fullName evidence="1">Uncharacterized protein</fullName>
    </submittedName>
</protein>
<dbReference type="EMBL" id="JBIRYI010000010">
    <property type="protein sequence ID" value="MFI2488527.1"/>
    <property type="molecule type" value="Genomic_DNA"/>
</dbReference>
<comment type="caution">
    <text evidence="1">The sequence shown here is derived from an EMBL/GenBank/DDBJ whole genome shotgun (WGS) entry which is preliminary data.</text>
</comment>
<dbReference type="Proteomes" id="UP001611580">
    <property type="component" value="Unassembled WGS sequence"/>
</dbReference>
<evidence type="ECO:0000313" key="2">
    <source>
        <dbReference type="Proteomes" id="UP001611580"/>
    </source>
</evidence>
<organism evidence="1 2">
    <name type="scientific">Promicromonospora kroppenstedtii</name>
    <dbReference type="NCBI Taxonomy" id="440482"/>
    <lineage>
        <taxon>Bacteria</taxon>
        <taxon>Bacillati</taxon>
        <taxon>Actinomycetota</taxon>
        <taxon>Actinomycetes</taxon>
        <taxon>Micrococcales</taxon>
        <taxon>Promicromonosporaceae</taxon>
        <taxon>Promicromonospora</taxon>
    </lineage>
</organism>
<reference evidence="1 2" key="1">
    <citation type="submission" date="2024-10" db="EMBL/GenBank/DDBJ databases">
        <title>The Natural Products Discovery Center: Release of the First 8490 Sequenced Strains for Exploring Actinobacteria Biosynthetic Diversity.</title>
        <authorList>
            <person name="Kalkreuter E."/>
            <person name="Kautsar S.A."/>
            <person name="Yang D."/>
            <person name="Bader C.D."/>
            <person name="Teijaro C.N."/>
            <person name="Fluegel L."/>
            <person name="Davis C.M."/>
            <person name="Simpson J.R."/>
            <person name="Lauterbach L."/>
            <person name="Steele A.D."/>
            <person name="Gui C."/>
            <person name="Meng S."/>
            <person name="Li G."/>
            <person name="Viehrig K."/>
            <person name="Ye F."/>
            <person name="Su P."/>
            <person name="Kiefer A.F."/>
            <person name="Nichols A."/>
            <person name="Cepeda A.J."/>
            <person name="Yan W."/>
            <person name="Fan B."/>
            <person name="Jiang Y."/>
            <person name="Adhikari A."/>
            <person name="Zheng C.-J."/>
            <person name="Schuster L."/>
            <person name="Cowan T.M."/>
            <person name="Smanski M.J."/>
            <person name="Chevrette M.G."/>
            <person name="De Carvalho L.P.S."/>
            <person name="Shen B."/>
        </authorList>
    </citation>
    <scope>NUCLEOTIDE SEQUENCE [LARGE SCALE GENOMIC DNA]</scope>
    <source>
        <strain evidence="1 2">NPDC019481</strain>
    </source>
</reference>